<gene>
    <name evidence="5" type="ORF">D0511_03295</name>
</gene>
<dbReference type="InterPro" id="IPR025110">
    <property type="entry name" value="AMP-bd_C"/>
</dbReference>
<organism evidence="5 6">
    <name type="scientific">Pseudoalteromonas piscicida</name>
    <dbReference type="NCBI Taxonomy" id="43662"/>
    <lineage>
        <taxon>Bacteria</taxon>
        <taxon>Pseudomonadati</taxon>
        <taxon>Pseudomonadota</taxon>
        <taxon>Gammaproteobacteria</taxon>
        <taxon>Alteromonadales</taxon>
        <taxon>Pseudoalteromonadaceae</taxon>
        <taxon>Pseudoalteromonas</taxon>
    </lineage>
</organism>
<evidence type="ECO:0000313" key="5">
    <source>
        <dbReference type="EMBL" id="AXR01204.1"/>
    </source>
</evidence>
<evidence type="ECO:0000259" key="4">
    <source>
        <dbReference type="Pfam" id="PF13193"/>
    </source>
</evidence>
<dbReference type="KEGG" id="ppis:B1L02_14430"/>
<dbReference type="Pfam" id="PF13193">
    <property type="entry name" value="AMP-binding_C"/>
    <property type="match status" value="1"/>
</dbReference>
<dbReference type="Gene3D" id="3.30.300.30">
    <property type="match status" value="1"/>
</dbReference>
<dbReference type="PANTHER" id="PTHR43201:SF5">
    <property type="entry name" value="MEDIUM-CHAIN ACYL-COA LIGASE ACSF2, MITOCHONDRIAL"/>
    <property type="match status" value="1"/>
</dbReference>
<accession>A0AAD0W2P7</accession>
<dbReference type="GO" id="GO:0031956">
    <property type="term" value="F:medium-chain fatty acid-CoA ligase activity"/>
    <property type="evidence" value="ECO:0007669"/>
    <property type="project" value="TreeGrafter"/>
</dbReference>
<dbReference type="Proteomes" id="UP000258102">
    <property type="component" value="Chromosome 1"/>
</dbReference>
<dbReference type="InterPro" id="IPR045851">
    <property type="entry name" value="AMP-bd_C_sf"/>
</dbReference>
<dbReference type="InterPro" id="IPR042099">
    <property type="entry name" value="ANL_N_sf"/>
</dbReference>
<evidence type="ECO:0000259" key="3">
    <source>
        <dbReference type="Pfam" id="PF00501"/>
    </source>
</evidence>
<evidence type="ECO:0000256" key="1">
    <source>
        <dbReference type="ARBA" id="ARBA00006432"/>
    </source>
</evidence>
<proteinExistence type="inferred from homology"/>
<sequence>MMDYISKLDSFSDSVALCFEDNAYTYSALLERIAQFESELAEVSSGSVVNIISDYSFEAISLFFALAKKKCIVVPIVTENPEEIEKRQGAVAANLTINLRASVEGKYTYHNNDEQPHELVCQIIEQQHAGLILFSSGSTGTPKAMIHDLDVLMSTYLEKRKKALSIMVFLMFDHIGGLNTLLNSLAMGAKIVIPNQREPEHVASLIEREKVNLLPASPTFLNMMLIANVHKTFDLRSLRMVTYGTEAMPESLLLKLKAELPKVKLLQTFGTSETGIAQTSSRSSASLEIRIDDPNQEYKIVNGELWLKSKTQILGYLNHDMSSFSDGWFQTGDLVEESDGGYLKIIGRIKEVINVGGEKVLPSEVESVVMEVDGVEDCVVYARPNAITGQTVAVNIVLTGGCTAKNIKSSIRKHCKSKLDAYKVPTKYVFNQDAGIGERFKKIRLDKYL</sequence>
<dbReference type="InterPro" id="IPR000873">
    <property type="entry name" value="AMP-dep_synth/lig_dom"/>
</dbReference>
<dbReference type="Pfam" id="PF00501">
    <property type="entry name" value="AMP-binding"/>
    <property type="match status" value="1"/>
</dbReference>
<feature type="domain" description="AMP-dependent synthetase/ligase" evidence="3">
    <location>
        <begin position="10"/>
        <end position="317"/>
    </location>
</feature>
<protein>
    <submittedName>
        <fullName evidence="5">Long-chain fatty acid--CoA ligase</fullName>
    </submittedName>
</protein>
<evidence type="ECO:0000256" key="2">
    <source>
        <dbReference type="ARBA" id="ARBA00022598"/>
    </source>
</evidence>
<evidence type="ECO:0000313" key="6">
    <source>
        <dbReference type="Proteomes" id="UP000258102"/>
    </source>
</evidence>
<keyword evidence="2 5" id="KW-0436">Ligase</keyword>
<feature type="domain" description="AMP-binding enzyme C-terminal" evidence="4">
    <location>
        <begin position="364"/>
        <end position="431"/>
    </location>
</feature>
<dbReference type="GO" id="GO:0006631">
    <property type="term" value="P:fatty acid metabolic process"/>
    <property type="evidence" value="ECO:0007669"/>
    <property type="project" value="TreeGrafter"/>
</dbReference>
<dbReference type="EMBL" id="CP031761">
    <property type="protein sequence ID" value="AXR01204.1"/>
    <property type="molecule type" value="Genomic_DNA"/>
</dbReference>
<dbReference type="AlphaFoldDB" id="A0AAD0W2P7"/>
<dbReference type="InterPro" id="IPR020845">
    <property type="entry name" value="AMP-binding_CS"/>
</dbReference>
<name>A0AAD0W2P7_PSEO7</name>
<dbReference type="SUPFAM" id="SSF56801">
    <property type="entry name" value="Acetyl-CoA synthetase-like"/>
    <property type="match status" value="1"/>
</dbReference>
<dbReference type="PANTHER" id="PTHR43201">
    <property type="entry name" value="ACYL-COA SYNTHETASE"/>
    <property type="match status" value="1"/>
</dbReference>
<comment type="similarity">
    <text evidence="1">Belongs to the ATP-dependent AMP-binding enzyme family.</text>
</comment>
<reference evidence="5 6" key="1">
    <citation type="submission" date="2018-08" db="EMBL/GenBank/DDBJ databases">
        <title>Whole Genome Sequences of Two Pseudoalteromonas piscicida Strains, DE1-A and DE2-A, which Exhibit Strong Antibacterial Activity against Vibrio vulnificus.</title>
        <authorList>
            <person name="Richards G.P."/>
            <person name="Needleman D.S."/>
            <person name="Watson M.A."/>
            <person name="Polson S.W."/>
        </authorList>
    </citation>
    <scope>NUCLEOTIDE SEQUENCE [LARGE SCALE GENOMIC DNA]</scope>
    <source>
        <strain evidence="5 6">DE2-A</strain>
    </source>
</reference>
<dbReference type="PROSITE" id="PS00455">
    <property type="entry name" value="AMP_BINDING"/>
    <property type="match status" value="1"/>
</dbReference>
<dbReference type="Gene3D" id="3.40.50.12780">
    <property type="entry name" value="N-terminal domain of ligase-like"/>
    <property type="match status" value="1"/>
</dbReference>
<dbReference type="CDD" id="cd04433">
    <property type="entry name" value="AFD_class_I"/>
    <property type="match status" value="1"/>
</dbReference>